<protein>
    <submittedName>
        <fullName evidence="1">Uncharacterized protein</fullName>
    </submittedName>
</protein>
<dbReference type="Proteomes" id="UP000524535">
    <property type="component" value="Unassembled WGS sequence"/>
</dbReference>
<sequence>MNSEATLNAQSHALDHGSSIEHWAMNRAHQIVVHQGMRLVEAAQSLDRKQTSANTYALRAAIMECLIEAMKDGPHPAAAE</sequence>
<organism evidence="1 4">
    <name type="scientific">Aliirhizobium cellulosilyticum</name>
    <dbReference type="NCBI Taxonomy" id="393664"/>
    <lineage>
        <taxon>Bacteria</taxon>
        <taxon>Pseudomonadati</taxon>
        <taxon>Pseudomonadota</taxon>
        <taxon>Alphaproteobacteria</taxon>
        <taxon>Hyphomicrobiales</taxon>
        <taxon>Rhizobiaceae</taxon>
        <taxon>Aliirhizobium</taxon>
    </lineage>
</organism>
<proteinExistence type="predicted"/>
<evidence type="ECO:0000313" key="6">
    <source>
        <dbReference type="Proteomes" id="UP000576087"/>
    </source>
</evidence>
<name>A0A7W6WQK3_9HYPH</name>
<evidence type="ECO:0000313" key="3">
    <source>
        <dbReference type="EMBL" id="MBB4447794.1"/>
    </source>
</evidence>
<dbReference type="RefSeq" id="WP_244654614.1">
    <property type="nucleotide sequence ID" value="NZ_JACIGW010000004.1"/>
</dbReference>
<evidence type="ECO:0000313" key="1">
    <source>
        <dbReference type="EMBL" id="MBB4350089.1"/>
    </source>
</evidence>
<dbReference type="EMBL" id="JACIHM010000005">
    <property type="protein sequence ID" value="MBB4447794.1"/>
    <property type="molecule type" value="Genomic_DNA"/>
</dbReference>
<evidence type="ECO:0000313" key="4">
    <source>
        <dbReference type="Proteomes" id="UP000520770"/>
    </source>
</evidence>
<evidence type="ECO:0000313" key="5">
    <source>
        <dbReference type="Proteomes" id="UP000524535"/>
    </source>
</evidence>
<keyword evidence="5" id="KW-1185">Reference proteome</keyword>
<evidence type="ECO:0000313" key="2">
    <source>
        <dbReference type="EMBL" id="MBB4413268.1"/>
    </source>
</evidence>
<dbReference type="EMBL" id="JACIGY010000005">
    <property type="protein sequence ID" value="MBB4413268.1"/>
    <property type="molecule type" value="Genomic_DNA"/>
</dbReference>
<reference evidence="4 5" key="1">
    <citation type="submission" date="2020-08" db="EMBL/GenBank/DDBJ databases">
        <title>Genomic Encyclopedia of Type Strains, Phase IV (KMG-V): Genome sequencing to study the core and pangenomes of soil and plant-associated prokaryotes.</title>
        <authorList>
            <person name="Whitman W."/>
        </authorList>
    </citation>
    <scope>NUCLEOTIDE SEQUENCE [LARGE SCALE GENOMIC DNA]</scope>
    <source>
        <strain evidence="2 5">SEMIA 444</strain>
        <strain evidence="1 4">SEMIA 448</strain>
        <strain evidence="3 6">SEMIA 452</strain>
    </source>
</reference>
<gene>
    <name evidence="2" type="ORF">GGE31_003794</name>
    <name evidence="1" type="ORF">GGE33_003852</name>
    <name evidence="3" type="ORF">GGE35_003629</name>
</gene>
<dbReference type="AlphaFoldDB" id="A0A7W6WQK3"/>
<comment type="caution">
    <text evidence="1">The sequence shown here is derived from an EMBL/GenBank/DDBJ whole genome shotgun (WGS) entry which is preliminary data.</text>
</comment>
<dbReference type="Proteomes" id="UP000520770">
    <property type="component" value="Unassembled WGS sequence"/>
</dbReference>
<dbReference type="Proteomes" id="UP000576087">
    <property type="component" value="Unassembled WGS sequence"/>
</dbReference>
<accession>A0A7W6WQK3</accession>
<dbReference type="EMBL" id="JACIGW010000004">
    <property type="protein sequence ID" value="MBB4350089.1"/>
    <property type="molecule type" value="Genomic_DNA"/>
</dbReference>